<reference evidence="9 10" key="1">
    <citation type="submission" date="2006-10" db="EMBL/GenBank/DDBJ databases">
        <title>Complete sequence of Syntrophobacter fumaroxidans MPOB.</title>
        <authorList>
            <consortium name="US DOE Joint Genome Institute"/>
            <person name="Copeland A."/>
            <person name="Lucas S."/>
            <person name="Lapidus A."/>
            <person name="Barry K."/>
            <person name="Detter J.C."/>
            <person name="Glavina del Rio T."/>
            <person name="Hammon N."/>
            <person name="Israni S."/>
            <person name="Pitluck S."/>
            <person name="Goltsman E.G."/>
            <person name="Martinez M."/>
            <person name="Schmutz J."/>
            <person name="Larimer F."/>
            <person name="Land M."/>
            <person name="Hauser L."/>
            <person name="Kyrpides N."/>
            <person name="Kim E."/>
            <person name="Boone D.R."/>
            <person name="Brockman F."/>
            <person name="Culley D."/>
            <person name="Ferry J."/>
            <person name="Gunsalus R."/>
            <person name="McInerney M.J."/>
            <person name="Morrison M."/>
            <person name="Plugge C."/>
            <person name="Rohlin L."/>
            <person name="Scholten J."/>
            <person name="Sieber J."/>
            <person name="Stams A.J.M."/>
            <person name="Worm P."/>
            <person name="Henstra A.M."/>
            <person name="Richardson P."/>
        </authorList>
    </citation>
    <scope>NUCLEOTIDE SEQUENCE [LARGE SCALE GENOMIC DNA]</scope>
    <source>
        <strain evidence="10">DSM 10017 / MPOB</strain>
    </source>
</reference>
<keyword evidence="2" id="KW-0963">Cytoplasm</keyword>
<dbReference type="PANTHER" id="PTHR42873:SF1">
    <property type="entry name" value="S-ADENOSYLMETHIONINE-DEPENDENT METHYLTRANSFERASE DOMAIN-CONTAINING PROTEIN"/>
    <property type="match status" value="1"/>
</dbReference>
<name>A0LJE8_SYNFM</name>
<dbReference type="Gene3D" id="3.40.50.150">
    <property type="entry name" value="Vaccinia Virus protein VP39"/>
    <property type="match status" value="1"/>
</dbReference>
<dbReference type="Pfam" id="PF17785">
    <property type="entry name" value="PUA_3"/>
    <property type="match status" value="1"/>
</dbReference>
<dbReference type="CDD" id="cd21153">
    <property type="entry name" value="PUA_RlmI"/>
    <property type="match status" value="1"/>
</dbReference>
<dbReference type="STRING" id="335543.Sfum_1865"/>
<dbReference type="InParanoid" id="A0LJE8"/>
<comment type="subcellular location">
    <subcellularLocation>
        <location evidence="1">Cytoplasm</location>
    </subcellularLocation>
</comment>
<comment type="similarity">
    <text evidence="6">Belongs to the methyltransferase superfamily. RlmI family.</text>
</comment>
<dbReference type="Gene3D" id="3.30.750.80">
    <property type="entry name" value="RNA methyltransferase domain (HRMD) like"/>
    <property type="match status" value="1"/>
</dbReference>
<dbReference type="Proteomes" id="UP000001784">
    <property type="component" value="Chromosome"/>
</dbReference>
<evidence type="ECO:0000256" key="4">
    <source>
        <dbReference type="ARBA" id="ARBA00022679"/>
    </source>
</evidence>
<dbReference type="GO" id="GO:0003723">
    <property type="term" value="F:RNA binding"/>
    <property type="evidence" value="ECO:0007669"/>
    <property type="project" value="InterPro"/>
</dbReference>
<dbReference type="PANTHER" id="PTHR42873">
    <property type="entry name" value="RIBOSOMAL RNA LARGE SUBUNIT METHYLTRANSFERASE"/>
    <property type="match status" value="1"/>
</dbReference>
<dbReference type="Gene3D" id="2.30.130.10">
    <property type="entry name" value="PUA domain"/>
    <property type="match status" value="1"/>
</dbReference>
<dbReference type="InterPro" id="IPR019614">
    <property type="entry name" value="SAM-dep_methyl-trfase"/>
</dbReference>
<dbReference type="SUPFAM" id="SSF53335">
    <property type="entry name" value="S-adenosyl-L-methionine-dependent methyltransferases"/>
    <property type="match status" value="1"/>
</dbReference>
<dbReference type="GO" id="GO:0008168">
    <property type="term" value="F:methyltransferase activity"/>
    <property type="evidence" value="ECO:0007669"/>
    <property type="project" value="UniProtKB-KW"/>
</dbReference>
<evidence type="ECO:0000259" key="8">
    <source>
        <dbReference type="Pfam" id="PF17785"/>
    </source>
</evidence>
<keyword evidence="3 9" id="KW-0489">Methyltransferase</keyword>
<dbReference type="EMBL" id="CP000478">
    <property type="protein sequence ID" value="ABK17550.1"/>
    <property type="molecule type" value="Genomic_DNA"/>
</dbReference>
<feature type="domain" description="RlmI-like PUA" evidence="8">
    <location>
        <begin position="6"/>
        <end position="66"/>
    </location>
</feature>
<evidence type="ECO:0000313" key="9">
    <source>
        <dbReference type="EMBL" id="ABK17550.1"/>
    </source>
</evidence>
<dbReference type="CDD" id="cd02440">
    <property type="entry name" value="AdoMet_MTases"/>
    <property type="match status" value="1"/>
</dbReference>
<dbReference type="SUPFAM" id="SSF88697">
    <property type="entry name" value="PUA domain-like"/>
    <property type="match status" value="1"/>
</dbReference>
<evidence type="ECO:0000256" key="6">
    <source>
        <dbReference type="ARBA" id="ARBA00038091"/>
    </source>
</evidence>
<dbReference type="OrthoDB" id="9805492at2"/>
<dbReference type="AlphaFoldDB" id="A0LJE8"/>
<dbReference type="Pfam" id="PF10672">
    <property type="entry name" value="Methyltrans_SAM"/>
    <property type="match status" value="1"/>
</dbReference>
<dbReference type="eggNOG" id="COG1092">
    <property type="taxonomic scope" value="Bacteria"/>
</dbReference>
<keyword evidence="4 9" id="KW-0808">Transferase</keyword>
<dbReference type="InterPro" id="IPR041532">
    <property type="entry name" value="RlmI-like_PUA"/>
</dbReference>
<dbReference type="RefSeq" id="WP_011698720.1">
    <property type="nucleotide sequence ID" value="NC_008554.1"/>
</dbReference>
<dbReference type="GO" id="GO:0005737">
    <property type="term" value="C:cytoplasm"/>
    <property type="evidence" value="ECO:0007669"/>
    <property type="project" value="UniProtKB-SubCell"/>
</dbReference>
<dbReference type="GO" id="GO:0032259">
    <property type="term" value="P:methylation"/>
    <property type="evidence" value="ECO:0007669"/>
    <property type="project" value="UniProtKB-KW"/>
</dbReference>
<keyword evidence="5" id="KW-0949">S-adenosyl-L-methionine</keyword>
<evidence type="ECO:0000256" key="3">
    <source>
        <dbReference type="ARBA" id="ARBA00022603"/>
    </source>
</evidence>
<sequence length="389" mass="43332">MQPLFLLPGREKRILQGHRWVFNNEIDGRLPDFEPGSWVEVFSSKRVPLGRGYINPRSLIAVRLVTGPGQEPTREFFSELLRRAEEKRTLLYYPGSTCHRVVFGESDGIPGLIVDRYGDVLVIQVTTLGMARMQSLIQELMVELFRPAAIVCRNDTSVRRLEGLPLEKGLAFGELPEDIRVNIDGLELRVDPLGGQKTGLFLDQRDNRRALLRWIGGKRVLDLFCYTGAWGLAAARGGASRVVGVDASAEAVDQARSNAAANNVADRCEFIRSEALQYLRTLRKGDFDVIVLDPPAFAKTKSALPEAQKGYTDLNRRALLALAPGGLLVTCSCSYHMSEELFARALLQAARAGGRQLRLMESRGQAPDHPVLLAMPETRYLKCWFLEVV</sequence>
<dbReference type="InterPro" id="IPR015947">
    <property type="entry name" value="PUA-like_sf"/>
</dbReference>
<dbReference type="InterPro" id="IPR036974">
    <property type="entry name" value="PUA_sf"/>
</dbReference>
<proteinExistence type="inferred from homology"/>
<protein>
    <submittedName>
        <fullName evidence="9">SAM-dependent methyltransferase</fullName>
    </submittedName>
</protein>
<evidence type="ECO:0000313" key="10">
    <source>
        <dbReference type="Proteomes" id="UP000001784"/>
    </source>
</evidence>
<evidence type="ECO:0000256" key="5">
    <source>
        <dbReference type="ARBA" id="ARBA00022691"/>
    </source>
</evidence>
<evidence type="ECO:0000256" key="1">
    <source>
        <dbReference type="ARBA" id="ARBA00004496"/>
    </source>
</evidence>
<gene>
    <name evidence="9" type="ordered locus">Sfum_1865</name>
</gene>
<evidence type="ECO:0000259" key="7">
    <source>
        <dbReference type="Pfam" id="PF10672"/>
    </source>
</evidence>
<organism evidence="9 10">
    <name type="scientific">Syntrophobacter fumaroxidans (strain DSM 10017 / MPOB)</name>
    <dbReference type="NCBI Taxonomy" id="335543"/>
    <lineage>
        <taxon>Bacteria</taxon>
        <taxon>Pseudomonadati</taxon>
        <taxon>Thermodesulfobacteriota</taxon>
        <taxon>Syntrophobacteria</taxon>
        <taxon>Syntrophobacterales</taxon>
        <taxon>Syntrophobacteraceae</taxon>
        <taxon>Syntrophobacter</taxon>
    </lineage>
</organism>
<dbReference type="CDD" id="cd11572">
    <property type="entry name" value="RlmI_M_like"/>
    <property type="match status" value="1"/>
</dbReference>
<dbReference type="HOGENOM" id="CLU_014042_0_0_7"/>
<accession>A0LJE8</accession>
<evidence type="ECO:0000256" key="2">
    <source>
        <dbReference type="ARBA" id="ARBA00022490"/>
    </source>
</evidence>
<dbReference type="FunCoup" id="A0LJE8">
    <property type="interactions" value="368"/>
</dbReference>
<dbReference type="InterPro" id="IPR029063">
    <property type="entry name" value="SAM-dependent_MTases_sf"/>
</dbReference>
<keyword evidence="10" id="KW-1185">Reference proteome</keyword>
<dbReference type="KEGG" id="sfu:Sfum_1865"/>
<feature type="domain" description="S-adenosylmethionine-dependent methyltransferase" evidence="7">
    <location>
        <begin position="177"/>
        <end position="340"/>
    </location>
</feature>